<name>A0A7Z2NX70_9SPHN</name>
<dbReference type="KEGG" id="schy:GVO57_08645"/>
<reference evidence="1 2" key="1">
    <citation type="submission" date="2020-01" db="EMBL/GenBank/DDBJ databases">
        <title>Sphingomonas sp. C33 whole genome sequece.</title>
        <authorList>
            <person name="Park C."/>
        </authorList>
    </citation>
    <scope>NUCLEOTIDE SEQUENCE [LARGE SCALE GENOMIC DNA]</scope>
    <source>
        <strain evidence="1 2">C33</strain>
    </source>
</reference>
<evidence type="ECO:0000313" key="2">
    <source>
        <dbReference type="Proteomes" id="UP000464468"/>
    </source>
</evidence>
<dbReference type="RefSeq" id="WP_160592800.1">
    <property type="nucleotide sequence ID" value="NZ_CP047895.1"/>
</dbReference>
<dbReference type="InterPro" id="IPR011200">
    <property type="entry name" value="UCP012608"/>
</dbReference>
<sequence length="351" mass="38680">MTIMVPAVEAGELWRQARIARQLGSFFVAEVLEAAERQLHRAPRTAEMVRTWPGDPSAAAMAMRLNAALHALARRDTIPVLTALYRGEHEDYDRAIAAALTLADEFIQKWMMHVPQTNEVGRAAAIAAALMQVSGRTAMPFELIELGSSCGLNLNLARYGYNLGGATAGVEDSRVQIAPVWHGPAPSVAPLQVVRAEGVDLNPLDPGDEATRERLLAFIWADQRKRSHRLQQALALACCHPPVVHQGHAVPWLADRLARPQADGVCRAVIHSMVLQYLTAEERAQVTSMIAEAGARATAARPLCWISFEWTPQRTEVLLTLTTWPDGEKRVLAQCHPYGDWVEWYGEQGRA</sequence>
<dbReference type="AlphaFoldDB" id="A0A7Z2NX70"/>
<dbReference type="PIRSF" id="PIRSF012608">
    <property type="entry name" value="UCP012608"/>
    <property type="match status" value="1"/>
</dbReference>
<keyword evidence="2" id="KW-1185">Reference proteome</keyword>
<evidence type="ECO:0000313" key="1">
    <source>
        <dbReference type="EMBL" id="QHL90874.1"/>
    </source>
</evidence>
<dbReference type="Pfam" id="PF10094">
    <property type="entry name" value="DUF2332"/>
    <property type="match status" value="1"/>
</dbReference>
<organism evidence="1 2">
    <name type="scientific">Sphingomonas changnyeongensis</name>
    <dbReference type="NCBI Taxonomy" id="2698679"/>
    <lineage>
        <taxon>Bacteria</taxon>
        <taxon>Pseudomonadati</taxon>
        <taxon>Pseudomonadota</taxon>
        <taxon>Alphaproteobacteria</taxon>
        <taxon>Sphingomonadales</taxon>
        <taxon>Sphingomonadaceae</taxon>
        <taxon>Sphingomonas</taxon>
    </lineage>
</organism>
<accession>A0A7Z2NX70</accession>
<proteinExistence type="predicted"/>
<protein>
    <submittedName>
        <fullName evidence="1">DUF2332 family protein</fullName>
    </submittedName>
</protein>
<dbReference type="EMBL" id="CP047895">
    <property type="protein sequence ID" value="QHL90874.1"/>
    <property type="molecule type" value="Genomic_DNA"/>
</dbReference>
<gene>
    <name evidence="1" type="ORF">GVO57_08645</name>
</gene>
<dbReference type="Proteomes" id="UP000464468">
    <property type="component" value="Chromosome"/>
</dbReference>